<feature type="transmembrane region" description="Helical" evidence="1">
    <location>
        <begin position="789"/>
        <end position="807"/>
    </location>
</feature>
<comment type="caution">
    <text evidence="2">The sequence shown here is derived from an EMBL/GenBank/DDBJ whole genome shotgun (WGS) entry which is preliminary data.</text>
</comment>
<feature type="transmembrane region" description="Helical" evidence="1">
    <location>
        <begin position="494"/>
        <end position="510"/>
    </location>
</feature>
<evidence type="ECO:0000256" key="1">
    <source>
        <dbReference type="SAM" id="Phobius"/>
    </source>
</evidence>
<keyword evidence="1" id="KW-0472">Membrane</keyword>
<protein>
    <recommendedName>
        <fullName evidence="4">Bacterial membrane protein YfhO</fullName>
    </recommendedName>
</protein>
<evidence type="ECO:0000313" key="3">
    <source>
        <dbReference type="Proteomes" id="UP000095552"/>
    </source>
</evidence>
<accession>A0A1E5SLH1</accession>
<dbReference type="PANTHER" id="PTHR38454">
    <property type="entry name" value="INTEGRAL MEMBRANE PROTEIN-RELATED"/>
    <property type="match status" value="1"/>
</dbReference>
<keyword evidence="3" id="KW-1185">Reference proteome</keyword>
<feature type="transmembrane region" description="Helical" evidence="1">
    <location>
        <begin position="227"/>
        <end position="249"/>
    </location>
</feature>
<gene>
    <name evidence="2" type="ORF">BFP71_10550</name>
</gene>
<feature type="transmembrane region" description="Helical" evidence="1">
    <location>
        <begin position="344"/>
        <end position="362"/>
    </location>
</feature>
<keyword evidence="1" id="KW-0812">Transmembrane</keyword>
<dbReference type="Pfam" id="PF09586">
    <property type="entry name" value="YfhO"/>
    <property type="match status" value="1"/>
</dbReference>
<dbReference type="OrthoDB" id="9772884at2"/>
<dbReference type="AlphaFoldDB" id="A0A1E5SLH1"/>
<evidence type="ECO:0008006" key="4">
    <source>
        <dbReference type="Google" id="ProtNLM"/>
    </source>
</evidence>
<dbReference type="Proteomes" id="UP000095552">
    <property type="component" value="Unassembled WGS sequence"/>
</dbReference>
<name>A0A1E5SLH1_9BACT</name>
<feature type="transmembrane region" description="Helical" evidence="1">
    <location>
        <begin position="150"/>
        <end position="169"/>
    </location>
</feature>
<feature type="transmembrane region" description="Helical" evidence="1">
    <location>
        <begin position="12"/>
        <end position="32"/>
    </location>
</feature>
<reference evidence="2 3" key="1">
    <citation type="submission" date="2016-08" db="EMBL/GenBank/DDBJ databases">
        <title>Draft genome of Fabibacter sp. strain SK-8.</title>
        <authorList>
            <person name="Wong S.-K."/>
            <person name="Hamasaki K."/>
            <person name="Yoshizawa S."/>
        </authorList>
    </citation>
    <scope>NUCLEOTIDE SEQUENCE [LARGE SCALE GENOMIC DNA]</scope>
    <source>
        <strain evidence="2 3">SK-8</strain>
    </source>
</reference>
<keyword evidence="1" id="KW-1133">Transmembrane helix</keyword>
<dbReference type="EMBL" id="MDGQ01000005">
    <property type="protein sequence ID" value="OEJ99974.1"/>
    <property type="molecule type" value="Genomic_DNA"/>
</dbReference>
<feature type="transmembrane region" description="Helical" evidence="1">
    <location>
        <begin position="125"/>
        <end position="144"/>
    </location>
</feature>
<dbReference type="InterPro" id="IPR018580">
    <property type="entry name" value="Uncharacterised_YfhO"/>
</dbReference>
<evidence type="ECO:0000313" key="2">
    <source>
        <dbReference type="EMBL" id="OEJ99974.1"/>
    </source>
</evidence>
<feature type="transmembrane region" description="Helical" evidence="1">
    <location>
        <begin position="196"/>
        <end position="215"/>
    </location>
</feature>
<feature type="transmembrane region" description="Helical" evidence="1">
    <location>
        <begin position="367"/>
        <end position="384"/>
    </location>
</feature>
<sequence>MRKISFQKDVLPHLVAIAVFLALTLFFFKPAFFDGQSLYQGDIEQWKASATEILDYRDSTGEEGLWTNSIFGGMPAYMISVEWGNQLIKFAHAVYTLGLPHPARILFASMLSFYIMLLCFKVRPYLAIMGAIAFGCSSYNFIGFTAGHNARISAISFMPLIMGAIHLCFTKNKWLGGSLTALALAMQLRVNHIQMTYYLVFVIAIYGIIQLVYHYREGEIKHFLQRSAILIVAAILAVGTYFGEIYATYEYGGYSNRGKSELTQQTDLEKNEDGLSKSYAFAYSNGIWDPITLFIPNALGGSASLSPDSNIADGLRQQGANEAQVRQQLQGLNGLMYWGKESPTTYYAGAIMVFLFVVGLIFVERKYVIWLIGIAVLGIILSYGRNMESLNFFFFDYLPGYNKFRSVTFTMVLPIFAISLLGMLGLEKLLSTKLDQAAKKKLLIALGSTAGLALLLTVFAGVFSFRGVNDNPQWPAWLKDSIIPDRKNAFRADTFRSFIFIALFAGVYYLHSLQKLSKNIAFTLFILIAGLDVVLLGSRFIDSNRFQTNSIQNDQPLPGDQYISQNKSLGDRVIDLGPGIFYDARASRFNHSINGYHGARIRRFQELLDADLQNERIQMRQDYQGGNLNFGNYETVNMLNGRFVMANPSSPQGIVMNPEANGAAWFIESVSLVNSPDEELAQTQMIDTKRTAVIDQSKFEGIQTSYSNNGIIDLVDYHPGYWKYESNNSANGMAVFSEIHYPVGFEVTIDGKPAKMLRANYILRALEIPAGQHTIEFNFSPKIYKTGTIVMQIFSILVLLLFFASIYRSLKA</sequence>
<organism evidence="2 3">
    <name type="scientific">Roseivirga misakiensis</name>
    <dbReference type="NCBI Taxonomy" id="1563681"/>
    <lineage>
        <taxon>Bacteria</taxon>
        <taxon>Pseudomonadati</taxon>
        <taxon>Bacteroidota</taxon>
        <taxon>Cytophagia</taxon>
        <taxon>Cytophagales</taxon>
        <taxon>Roseivirgaceae</taxon>
        <taxon>Roseivirga</taxon>
    </lineage>
</organism>
<proteinExistence type="predicted"/>
<dbReference type="STRING" id="1563681.BFP71_10550"/>
<feature type="transmembrane region" description="Helical" evidence="1">
    <location>
        <begin position="522"/>
        <end position="541"/>
    </location>
</feature>
<dbReference type="RefSeq" id="WP_069835437.1">
    <property type="nucleotide sequence ID" value="NZ_MDGQ01000005.1"/>
</dbReference>
<feature type="transmembrane region" description="Helical" evidence="1">
    <location>
        <begin position="404"/>
        <end position="430"/>
    </location>
</feature>
<dbReference type="PANTHER" id="PTHR38454:SF1">
    <property type="entry name" value="INTEGRAL MEMBRANE PROTEIN"/>
    <property type="match status" value="1"/>
</dbReference>
<feature type="transmembrane region" description="Helical" evidence="1">
    <location>
        <begin position="442"/>
        <end position="465"/>
    </location>
</feature>
<feature type="transmembrane region" description="Helical" evidence="1">
    <location>
        <begin position="103"/>
        <end position="120"/>
    </location>
</feature>